<reference evidence="2 3" key="1">
    <citation type="submission" date="2019-09" db="EMBL/GenBank/DDBJ databases">
        <authorList>
            <person name="Chandra G."/>
            <person name="Truman W A."/>
        </authorList>
    </citation>
    <scope>NUCLEOTIDE SEQUENCE [LARGE SCALE GENOMIC DNA]</scope>
    <source>
        <strain evidence="2">PS723</strain>
    </source>
</reference>
<sequence>MSTAMSQVQQFQTLVDWLRNNLREPEQFTLGYDAESSEFIRFNHAKVRQAGHVQQASLSFKLINDGRHADLGITLAGEPEVDRQRLAEGLQQLRETLPLLPQDPYLLLNHTGWKSKNVQDHPLPDTAHVVAEIARAADGLDLVGFYAAGPISRGFASSAGAFGWHQANSFNFDFSLFHANGQAVKASYAGHDWSSEGFAKRFEQAREQLEYLSRPLRTLAPGQYRAYLAPAALEEIIGMLCWGGFSAQSIASKNSPLQRLYGAESQFSPLLSLDEKVTGSLSPAFSNEGYPRSDLTLINAGKADAQLVNSRSAAEYGLSANGASGGESPSALNMAAGSLAPEEILKQLGTGLYISNLWYLNYSDQPAARLTGMTRFATFWVENGEIQAPVSTMRFDDSAYSLLGSQLEALTRERELILSASTYSQRQTASALLPGALVSRLTLTL</sequence>
<feature type="domain" description="Metalloprotease TldD/E C-terminal" evidence="1">
    <location>
        <begin position="221"/>
        <end position="443"/>
    </location>
</feature>
<organism evidence="2 3">
    <name type="scientific">Pseudomonas fluorescens</name>
    <dbReference type="NCBI Taxonomy" id="294"/>
    <lineage>
        <taxon>Bacteria</taxon>
        <taxon>Pseudomonadati</taxon>
        <taxon>Pseudomonadota</taxon>
        <taxon>Gammaproteobacteria</taxon>
        <taxon>Pseudomonadales</taxon>
        <taxon>Pseudomonadaceae</taxon>
        <taxon>Pseudomonas</taxon>
    </lineage>
</organism>
<dbReference type="RefSeq" id="WP_150807197.1">
    <property type="nucleotide sequence ID" value="NZ_CABVHY010000045.1"/>
</dbReference>
<evidence type="ECO:0000313" key="3">
    <source>
        <dbReference type="Proteomes" id="UP000379480"/>
    </source>
</evidence>
<accession>A0A5E7FZS9</accession>
<dbReference type="Proteomes" id="UP000379480">
    <property type="component" value="Unassembled WGS sequence"/>
</dbReference>
<dbReference type="OrthoDB" id="9763230at2"/>
<name>A0A5E7FZS9_PSEFL</name>
<dbReference type="InterPro" id="IPR036059">
    <property type="entry name" value="TldD/PmbA_sf"/>
</dbReference>
<dbReference type="GO" id="GO:0006508">
    <property type="term" value="P:proteolysis"/>
    <property type="evidence" value="ECO:0007669"/>
    <property type="project" value="InterPro"/>
</dbReference>
<evidence type="ECO:0000259" key="1">
    <source>
        <dbReference type="Pfam" id="PF19289"/>
    </source>
</evidence>
<protein>
    <recommendedName>
        <fullName evidence="1">Metalloprotease TldD/E C-terminal domain-containing protein</fullName>
    </recommendedName>
</protein>
<dbReference type="PANTHER" id="PTHR43666:SF1">
    <property type="entry name" value="CONSERVED PROTEIN"/>
    <property type="match status" value="1"/>
</dbReference>
<dbReference type="EMBL" id="CABVHY010000045">
    <property type="protein sequence ID" value="VVO42463.1"/>
    <property type="molecule type" value="Genomic_DNA"/>
</dbReference>
<dbReference type="AlphaFoldDB" id="A0A5E7FZS9"/>
<dbReference type="InterPro" id="IPR045569">
    <property type="entry name" value="Metalloprtase-TldD/E_C"/>
</dbReference>
<dbReference type="SUPFAM" id="SSF111283">
    <property type="entry name" value="Putative modulator of DNA gyrase, PmbA/TldD"/>
    <property type="match status" value="1"/>
</dbReference>
<dbReference type="PANTHER" id="PTHR43666">
    <property type="entry name" value="TLDD PROTEIN"/>
    <property type="match status" value="1"/>
</dbReference>
<dbReference type="Pfam" id="PF19289">
    <property type="entry name" value="PmbA_TldD_3rd"/>
    <property type="match status" value="1"/>
</dbReference>
<evidence type="ECO:0000313" key="2">
    <source>
        <dbReference type="EMBL" id="VVO42463.1"/>
    </source>
</evidence>
<gene>
    <name evidence="2" type="ORF">PS723_06018</name>
</gene>
<proteinExistence type="predicted"/>
<dbReference type="GO" id="GO:0008237">
    <property type="term" value="F:metallopeptidase activity"/>
    <property type="evidence" value="ECO:0007669"/>
    <property type="project" value="InterPro"/>
</dbReference>